<dbReference type="Proteomes" id="UP000272706">
    <property type="component" value="Unassembled WGS sequence"/>
</dbReference>
<gene>
    <name evidence="2" type="ORF">D3227_34890</name>
</gene>
<proteinExistence type="predicted"/>
<comment type="caution">
    <text evidence="2">The sequence shown here is derived from an EMBL/GenBank/DDBJ whole genome shotgun (WGS) entry which is preliminary data.</text>
</comment>
<organism evidence="2 3">
    <name type="scientific">Mesorhizobium waimense</name>
    <dbReference type="NCBI Taxonomy" id="1300307"/>
    <lineage>
        <taxon>Bacteria</taxon>
        <taxon>Pseudomonadati</taxon>
        <taxon>Pseudomonadota</taxon>
        <taxon>Alphaproteobacteria</taxon>
        <taxon>Hyphomicrobiales</taxon>
        <taxon>Phyllobacteriaceae</taxon>
        <taxon>Mesorhizobium</taxon>
    </lineage>
</organism>
<dbReference type="AlphaFoldDB" id="A0A3A5JZD0"/>
<feature type="region of interest" description="Disordered" evidence="1">
    <location>
        <begin position="1"/>
        <end position="33"/>
    </location>
</feature>
<evidence type="ECO:0000313" key="2">
    <source>
        <dbReference type="EMBL" id="RJT28168.1"/>
    </source>
</evidence>
<evidence type="ECO:0000313" key="3">
    <source>
        <dbReference type="Proteomes" id="UP000272706"/>
    </source>
</evidence>
<evidence type="ECO:0000256" key="1">
    <source>
        <dbReference type="SAM" id="MobiDB-lite"/>
    </source>
</evidence>
<protein>
    <submittedName>
        <fullName evidence="2">Uncharacterized protein</fullName>
    </submittedName>
</protein>
<reference evidence="2 3" key="1">
    <citation type="submission" date="2018-09" db="EMBL/GenBank/DDBJ databases">
        <title>Mesorhizobium carmichaelinearum sp. nov. isolated from Carmichaelinea spp. root nodules in New Zealand.</title>
        <authorList>
            <person name="De Meyer S.E."/>
        </authorList>
    </citation>
    <scope>NUCLEOTIDE SEQUENCE [LARGE SCALE GENOMIC DNA]</scope>
    <source>
        <strain evidence="2 3">ICMP19557</strain>
    </source>
</reference>
<dbReference type="OrthoDB" id="8081760at2"/>
<name>A0A3A5JZD0_9HYPH</name>
<keyword evidence="3" id="KW-1185">Reference proteome</keyword>
<dbReference type="EMBL" id="QZWZ01000055">
    <property type="protein sequence ID" value="RJT28168.1"/>
    <property type="molecule type" value="Genomic_DNA"/>
</dbReference>
<dbReference type="RefSeq" id="WP_120018674.1">
    <property type="nucleotide sequence ID" value="NZ_QZWZ01000055.1"/>
</dbReference>
<accession>A0A3A5JZD0</accession>
<sequence>MRDAAEGNYDFGNVHLGETRNGETPFKLVPDDHPDVTVEGTIAAKLGSEIVTVTSRGGPLDDSTKDRTVKFCRFEDLGTES</sequence>